<dbReference type="Proteomes" id="UP000238479">
    <property type="component" value="Chromosome 1"/>
</dbReference>
<reference evidence="3 4" key="1">
    <citation type="journal article" date="2018" name="Nat. Genet.">
        <title>The Rosa genome provides new insights in the design of modern roses.</title>
        <authorList>
            <person name="Bendahmane M."/>
        </authorList>
    </citation>
    <scope>NUCLEOTIDE SEQUENCE [LARGE SCALE GENOMIC DNA]</scope>
    <source>
        <strain evidence="4">cv. Old Blush</strain>
    </source>
</reference>
<dbReference type="Pfam" id="PF00656">
    <property type="entry name" value="Peptidase_C14"/>
    <property type="match status" value="1"/>
</dbReference>
<gene>
    <name evidence="3" type="ORF">RchiOBHm_Chr1g0344661</name>
</gene>
<dbReference type="AlphaFoldDB" id="A0A2P6SEJ9"/>
<dbReference type="GO" id="GO:0006508">
    <property type="term" value="P:proteolysis"/>
    <property type="evidence" value="ECO:0007669"/>
    <property type="project" value="InterPro"/>
</dbReference>
<evidence type="ECO:0000313" key="3">
    <source>
        <dbReference type="EMBL" id="PRQ57107.1"/>
    </source>
</evidence>
<dbReference type="InterPro" id="IPR011600">
    <property type="entry name" value="Pept_C14_caspase"/>
</dbReference>
<evidence type="ECO:0000256" key="1">
    <source>
        <dbReference type="ARBA" id="ARBA00009005"/>
    </source>
</evidence>
<dbReference type="PANTHER" id="PTHR48104:SF30">
    <property type="entry name" value="METACASPASE-1"/>
    <property type="match status" value="1"/>
</dbReference>
<dbReference type="GO" id="GO:0004197">
    <property type="term" value="F:cysteine-type endopeptidase activity"/>
    <property type="evidence" value="ECO:0007669"/>
    <property type="project" value="InterPro"/>
</dbReference>
<organism evidence="3 4">
    <name type="scientific">Rosa chinensis</name>
    <name type="common">China rose</name>
    <dbReference type="NCBI Taxonomy" id="74649"/>
    <lineage>
        <taxon>Eukaryota</taxon>
        <taxon>Viridiplantae</taxon>
        <taxon>Streptophyta</taxon>
        <taxon>Embryophyta</taxon>
        <taxon>Tracheophyta</taxon>
        <taxon>Spermatophyta</taxon>
        <taxon>Magnoliopsida</taxon>
        <taxon>eudicotyledons</taxon>
        <taxon>Gunneridae</taxon>
        <taxon>Pentapetalae</taxon>
        <taxon>rosids</taxon>
        <taxon>fabids</taxon>
        <taxon>Rosales</taxon>
        <taxon>Rosaceae</taxon>
        <taxon>Rosoideae</taxon>
        <taxon>Rosoideae incertae sedis</taxon>
        <taxon>Rosa</taxon>
    </lineage>
</organism>
<dbReference type="EMBL" id="PDCK01000039">
    <property type="protein sequence ID" value="PRQ57107.1"/>
    <property type="molecule type" value="Genomic_DNA"/>
</dbReference>
<evidence type="ECO:0000313" key="4">
    <source>
        <dbReference type="Proteomes" id="UP000238479"/>
    </source>
</evidence>
<dbReference type="Gramene" id="PRQ57107">
    <property type="protein sequence ID" value="PRQ57107"/>
    <property type="gene ID" value="RchiOBHm_Chr1g0344661"/>
</dbReference>
<protein>
    <submittedName>
        <fullName evidence="3">Putative Caspase-like domain-containing protein</fullName>
    </submittedName>
</protein>
<dbReference type="Gene3D" id="3.40.50.12660">
    <property type="match status" value="1"/>
</dbReference>
<dbReference type="InterPro" id="IPR050452">
    <property type="entry name" value="Metacaspase"/>
</dbReference>
<comment type="similarity">
    <text evidence="1">Belongs to the peptidase C14B family.</text>
</comment>
<dbReference type="GO" id="GO:0005737">
    <property type="term" value="C:cytoplasm"/>
    <property type="evidence" value="ECO:0007669"/>
    <property type="project" value="TreeGrafter"/>
</dbReference>
<name>A0A2P6SEJ9_ROSCH</name>
<proteinExistence type="inferred from homology"/>
<sequence length="367" mass="40450">MGYCCNCQTQIPLPSEANSPGSTRPPPPPPPPPHSVVTYNVYVGCSCTNVSDIQVIGNIGDHNGSFYVRNTTPPPLPYNHAPPGLPPNVYGRKKAVICGISYKKSPHELKGCINDAKCMRNLLINEFEFPEDSIIMLTEEKTDPCKIPYKNNIERELRWLVRGCQHGDSLLFYFSGHVSRLRKLYPHDEEDRYHETLCPLEFETQGMIVDDWINATIVRPIPDGVKLHAIIDCSHSGTILDLPWLCRMDGGGNYRWDKASGIGKGTSGGEVICISGCVDHQTSTETQSITSTGTMTSCFIQAIESGQAATYGSLLDLMRNNIRSRDAVTYLAGMLQTGGSVGGGRLRQDPQLSACKQFHVYQKPFAL</sequence>
<evidence type="ECO:0000259" key="2">
    <source>
        <dbReference type="Pfam" id="PF00656"/>
    </source>
</evidence>
<feature type="domain" description="Peptidase C14 caspase" evidence="2">
    <location>
        <begin position="92"/>
        <end position="354"/>
    </location>
</feature>
<comment type="caution">
    <text evidence="3">The sequence shown here is derived from an EMBL/GenBank/DDBJ whole genome shotgun (WGS) entry which is preliminary data.</text>
</comment>
<accession>A0A2P6SEJ9</accession>
<keyword evidence="4" id="KW-1185">Reference proteome</keyword>
<dbReference type="PANTHER" id="PTHR48104">
    <property type="entry name" value="METACASPASE-4"/>
    <property type="match status" value="1"/>
</dbReference>